<protein>
    <submittedName>
        <fullName evidence="2">Non-specific serine/threonine protein kinase</fullName>
    </submittedName>
</protein>
<organism evidence="1 2">
    <name type="scientific">Panagrolaimus sp. JU765</name>
    <dbReference type="NCBI Taxonomy" id="591449"/>
    <lineage>
        <taxon>Eukaryota</taxon>
        <taxon>Metazoa</taxon>
        <taxon>Ecdysozoa</taxon>
        <taxon>Nematoda</taxon>
        <taxon>Chromadorea</taxon>
        <taxon>Rhabditida</taxon>
        <taxon>Tylenchina</taxon>
        <taxon>Panagrolaimomorpha</taxon>
        <taxon>Panagrolaimoidea</taxon>
        <taxon>Panagrolaimidae</taxon>
        <taxon>Panagrolaimus</taxon>
    </lineage>
</organism>
<dbReference type="WBParaSite" id="JU765_v2.g6313.t1">
    <property type="protein sequence ID" value="JU765_v2.g6313.t1"/>
    <property type="gene ID" value="JU765_v2.g6313"/>
</dbReference>
<dbReference type="Proteomes" id="UP000887576">
    <property type="component" value="Unplaced"/>
</dbReference>
<evidence type="ECO:0000313" key="2">
    <source>
        <dbReference type="WBParaSite" id="JU765_v2.g6313.t1"/>
    </source>
</evidence>
<evidence type="ECO:0000313" key="1">
    <source>
        <dbReference type="Proteomes" id="UP000887576"/>
    </source>
</evidence>
<proteinExistence type="predicted"/>
<reference evidence="2" key="1">
    <citation type="submission" date="2022-11" db="UniProtKB">
        <authorList>
            <consortium name="WormBaseParasite"/>
        </authorList>
    </citation>
    <scope>IDENTIFICATION</scope>
</reference>
<name>A0AC34RFS6_9BILA</name>
<accession>A0AC34RFS6</accession>
<sequence length="85" mass="9399">MDEFNVKNLPEVKKNELEINLEHSSPTPQLTSPSGISSIGLRRNVPTPLSFEHSVPFESPYSSAGITGCSFLVSFFYILKINILS</sequence>